<sequence>MPVESVVEEQQKETEAPVDREKTCPLLLRVFCNQGRHHQLGDFQRGQTPSNELQIYTWKDATLKELTSLVKEVNPDSRRKGTFFDFGIVYPDLRTPVYRLREIGTTCSGHRGQDDNVTLASKRFQTGDYIDIAVTPPRSGLPMRRGGRPF</sequence>
<evidence type="ECO:0000256" key="3">
    <source>
        <dbReference type="ARBA" id="ARBA00023015"/>
    </source>
</evidence>
<comment type="similarity">
    <text evidence="1">Belongs to the SAP18 family.</text>
</comment>
<evidence type="ECO:0000256" key="2">
    <source>
        <dbReference type="ARBA" id="ARBA00022491"/>
    </source>
</evidence>
<evidence type="ECO:0000256" key="4">
    <source>
        <dbReference type="ARBA" id="ARBA00023163"/>
    </source>
</evidence>
<dbReference type="Proteomes" id="UP000507470">
    <property type="component" value="Unassembled WGS sequence"/>
</dbReference>
<protein>
    <recommendedName>
        <fullName evidence="5">18 kDa Sin3-associated polypeptide</fullName>
    </recommendedName>
</protein>
<dbReference type="GO" id="GO:0005634">
    <property type="term" value="C:nucleus"/>
    <property type="evidence" value="ECO:0007669"/>
    <property type="project" value="TreeGrafter"/>
</dbReference>
<keyword evidence="2" id="KW-0678">Repressor</keyword>
<accession>A0A6J8ASA6</accession>
<dbReference type="InterPro" id="IPR010516">
    <property type="entry name" value="SAP18"/>
</dbReference>
<dbReference type="Gene3D" id="3.10.20.550">
    <property type="entry name" value="ASAP complex, SAP18 subunit"/>
    <property type="match status" value="1"/>
</dbReference>
<evidence type="ECO:0000313" key="7">
    <source>
        <dbReference type="Proteomes" id="UP000507470"/>
    </source>
</evidence>
<dbReference type="OrthoDB" id="440566at2759"/>
<gene>
    <name evidence="6" type="ORF">MCOR_10894</name>
</gene>
<dbReference type="PANTHER" id="PTHR13082:SF0">
    <property type="entry name" value="HISTONE DEACETYLASE COMPLEX SUBUNIT SAP18"/>
    <property type="match status" value="1"/>
</dbReference>
<reference evidence="6 7" key="1">
    <citation type="submission" date="2020-06" db="EMBL/GenBank/DDBJ databases">
        <authorList>
            <person name="Li R."/>
            <person name="Bekaert M."/>
        </authorList>
    </citation>
    <scope>NUCLEOTIDE SEQUENCE [LARGE SCALE GENOMIC DNA]</scope>
    <source>
        <strain evidence="7">wild</strain>
    </source>
</reference>
<keyword evidence="7" id="KW-1185">Reference proteome</keyword>
<dbReference type="InterPro" id="IPR042534">
    <property type="entry name" value="SAP18_sf"/>
</dbReference>
<organism evidence="6 7">
    <name type="scientific">Mytilus coruscus</name>
    <name type="common">Sea mussel</name>
    <dbReference type="NCBI Taxonomy" id="42192"/>
    <lineage>
        <taxon>Eukaryota</taxon>
        <taxon>Metazoa</taxon>
        <taxon>Spiralia</taxon>
        <taxon>Lophotrochozoa</taxon>
        <taxon>Mollusca</taxon>
        <taxon>Bivalvia</taxon>
        <taxon>Autobranchia</taxon>
        <taxon>Pteriomorphia</taxon>
        <taxon>Mytilida</taxon>
        <taxon>Mytiloidea</taxon>
        <taxon>Mytilidae</taxon>
        <taxon>Mytilinae</taxon>
        <taxon>Mytilus</taxon>
    </lineage>
</organism>
<keyword evidence="4" id="KW-0804">Transcription</keyword>
<dbReference type="FunFam" id="3.10.20.550:FF:000001">
    <property type="entry name" value="Histone deacetylase complex subunit SAP18"/>
    <property type="match status" value="1"/>
</dbReference>
<dbReference type="EMBL" id="CACVKT020001876">
    <property type="protein sequence ID" value="CAC5372977.1"/>
    <property type="molecule type" value="Genomic_DNA"/>
</dbReference>
<dbReference type="Pfam" id="PF06487">
    <property type="entry name" value="SAP18"/>
    <property type="match status" value="1"/>
</dbReference>
<keyword evidence="3" id="KW-0805">Transcription regulation</keyword>
<name>A0A6J8ASA6_MYTCO</name>
<proteinExistence type="inferred from homology"/>
<evidence type="ECO:0000256" key="5">
    <source>
        <dbReference type="ARBA" id="ARBA00030511"/>
    </source>
</evidence>
<dbReference type="GO" id="GO:0003714">
    <property type="term" value="F:transcription corepressor activity"/>
    <property type="evidence" value="ECO:0007669"/>
    <property type="project" value="TreeGrafter"/>
</dbReference>
<dbReference type="PANTHER" id="PTHR13082">
    <property type="entry name" value="SAP18"/>
    <property type="match status" value="1"/>
</dbReference>
<evidence type="ECO:0000256" key="1">
    <source>
        <dbReference type="ARBA" id="ARBA00009143"/>
    </source>
</evidence>
<evidence type="ECO:0000313" key="6">
    <source>
        <dbReference type="EMBL" id="CAC5372977.1"/>
    </source>
</evidence>
<dbReference type="AlphaFoldDB" id="A0A6J8ASA6"/>